<evidence type="ECO:0000256" key="1">
    <source>
        <dbReference type="SAM" id="SignalP"/>
    </source>
</evidence>
<dbReference type="RefSeq" id="WP_040831687.1">
    <property type="nucleotide sequence ID" value="NZ_JBIAQY010000002.1"/>
</dbReference>
<evidence type="ECO:0000313" key="2">
    <source>
        <dbReference type="EMBL" id="MFF3567901.1"/>
    </source>
</evidence>
<protein>
    <submittedName>
        <fullName evidence="2">Uncharacterized protein</fullName>
    </submittedName>
</protein>
<reference evidence="2 3" key="1">
    <citation type="submission" date="2024-10" db="EMBL/GenBank/DDBJ databases">
        <title>The Natural Products Discovery Center: Release of the First 8490 Sequenced Strains for Exploring Actinobacteria Biosynthetic Diversity.</title>
        <authorList>
            <person name="Kalkreuter E."/>
            <person name="Kautsar S.A."/>
            <person name="Yang D."/>
            <person name="Bader C.D."/>
            <person name="Teijaro C.N."/>
            <person name="Fluegel L."/>
            <person name="Davis C.M."/>
            <person name="Simpson J.R."/>
            <person name="Lauterbach L."/>
            <person name="Steele A.D."/>
            <person name="Gui C."/>
            <person name="Meng S."/>
            <person name="Li G."/>
            <person name="Viehrig K."/>
            <person name="Ye F."/>
            <person name="Su P."/>
            <person name="Kiefer A.F."/>
            <person name="Nichols A."/>
            <person name="Cepeda A.J."/>
            <person name="Yan W."/>
            <person name="Fan B."/>
            <person name="Jiang Y."/>
            <person name="Adhikari A."/>
            <person name="Zheng C.-J."/>
            <person name="Schuster L."/>
            <person name="Cowan T.M."/>
            <person name="Smanski M.J."/>
            <person name="Chevrette M.G."/>
            <person name="De Carvalho L.P.S."/>
            <person name="Shen B."/>
        </authorList>
    </citation>
    <scope>NUCLEOTIDE SEQUENCE [LARGE SCALE GENOMIC DNA]</scope>
    <source>
        <strain evidence="2 3">NPDC002593</strain>
    </source>
</reference>
<accession>A0ABW6RV72</accession>
<comment type="caution">
    <text evidence="2">The sequence shown here is derived from an EMBL/GenBank/DDBJ whole genome shotgun (WGS) entry which is preliminary data.</text>
</comment>
<feature type="signal peptide" evidence="1">
    <location>
        <begin position="1"/>
        <end position="26"/>
    </location>
</feature>
<proteinExistence type="predicted"/>
<dbReference type="EMBL" id="JBIAQY010000002">
    <property type="protein sequence ID" value="MFF3567901.1"/>
    <property type="molecule type" value="Genomic_DNA"/>
</dbReference>
<evidence type="ECO:0000313" key="3">
    <source>
        <dbReference type="Proteomes" id="UP001601992"/>
    </source>
</evidence>
<keyword evidence="3" id="KW-1185">Reference proteome</keyword>
<feature type="chain" id="PRO_5047109800" evidence="1">
    <location>
        <begin position="27"/>
        <end position="82"/>
    </location>
</feature>
<gene>
    <name evidence="2" type="ORF">ACFYXQ_08975</name>
</gene>
<organism evidence="2 3">
    <name type="scientific">Nocardia jiangxiensis</name>
    <dbReference type="NCBI Taxonomy" id="282685"/>
    <lineage>
        <taxon>Bacteria</taxon>
        <taxon>Bacillati</taxon>
        <taxon>Actinomycetota</taxon>
        <taxon>Actinomycetes</taxon>
        <taxon>Mycobacteriales</taxon>
        <taxon>Nocardiaceae</taxon>
        <taxon>Nocardia</taxon>
    </lineage>
</organism>
<sequence>MSFLSTSLAVAGAALGIVLAGSMAQADPLGPPGTACGPNKVVTDNHTCEAFNASCTGYDMMVIGRVDHQGHCVVPGVNGTSP</sequence>
<dbReference type="Proteomes" id="UP001601992">
    <property type="component" value="Unassembled WGS sequence"/>
</dbReference>
<name>A0ABW6RV72_9NOCA</name>
<keyword evidence="1" id="KW-0732">Signal</keyword>